<reference evidence="2" key="1">
    <citation type="submission" date="2016-10" db="EMBL/GenBank/DDBJ databases">
        <authorList>
            <person name="Benchimol M."/>
            <person name="Almeida L.G."/>
            <person name="Vasconcelos A.T."/>
            <person name="Perreira-Neves A."/>
            <person name="Rosa I.A."/>
            <person name="Tasca T."/>
            <person name="Bogo M.R."/>
            <person name="de Souza W."/>
        </authorList>
    </citation>
    <scope>NUCLEOTIDE SEQUENCE [LARGE SCALE GENOMIC DNA]</scope>
    <source>
        <strain evidence="2">K</strain>
    </source>
</reference>
<dbReference type="Gene3D" id="1.25.10.10">
    <property type="entry name" value="Leucine-rich Repeat Variant"/>
    <property type="match status" value="1"/>
</dbReference>
<proteinExistence type="predicted"/>
<feature type="transmembrane region" description="Helical" evidence="1">
    <location>
        <begin position="150"/>
        <end position="167"/>
    </location>
</feature>
<comment type="caution">
    <text evidence="2">The sequence shown here is derived from an EMBL/GenBank/DDBJ whole genome shotgun (WGS) entry which is preliminary data.</text>
</comment>
<dbReference type="SUPFAM" id="SSF48371">
    <property type="entry name" value="ARM repeat"/>
    <property type="match status" value="1"/>
</dbReference>
<dbReference type="InterPro" id="IPR016024">
    <property type="entry name" value="ARM-type_fold"/>
</dbReference>
<name>A0A1J4KAC5_9EUKA</name>
<dbReference type="RefSeq" id="XP_068361307.1">
    <property type="nucleotide sequence ID" value="XM_068503114.1"/>
</dbReference>
<dbReference type="InterPro" id="IPR011989">
    <property type="entry name" value="ARM-like"/>
</dbReference>
<dbReference type="AlphaFoldDB" id="A0A1J4KAC5"/>
<evidence type="ECO:0000313" key="2">
    <source>
        <dbReference type="EMBL" id="OHT08171.1"/>
    </source>
</evidence>
<gene>
    <name evidence="2" type="ORF">TRFO_23376</name>
</gene>
<keyword evidence="1" id="KW-0812">Transmembrane</keyword>
<evidence type="ECO:0000313" key="3">
    <source>
        <dbReference type="Proteomes" id="UP000179807"/>
    </source>
</evidence>
<dbReference type="EMBL" id="MLAK01000675">
    <property type="protein sequence ID" value="OHT08171.1"/>
    <property type="molecule type" value="Genomic_DNA"/>
</dbReference>
<keyword evidence="3" id="KW-1185">Reference proteome</keyword>
<organism evidence="2 3">
    <name type="scientific">Tritrichomonas foetus</name>
    <dbReference type="NCBI Taxonomy" id="1144522"/>
    <lineage>
        <taxon>Eukaryota</taxon>
        <taxon>Metamonada</taxon>
        <taxon>Parabasalia</taxon>
        <taxon>Tritrichomonadida</taxon>
        <taxon>Tritrichomonadidae</taxon>
        <taxon>Tritrichomonas</taxon>
    </lineage>
</organism>
<accession>A0A1J4KAC5</accession>
<dbReference type="GeneID" id="94837818"/>
<keyword evidence="1" id="KW-1133">Transmembrane helix</keyword>
<evidence type="ECO:0000256" key="1">
    <source>
        <dbReference type="SAM" id="Phobius"/>
    </source>
</evidence>
<dbReference type="VEuPathDB" id="TrichDB:TRFO_23376"/>
<dbReference type="Proteomes" id="UP000179807">
    <property type="component" value="Unassembled WGS sequence"/>
</dbReference>
<sequence>MDYKNVTLFEAYDNKFLRNIWDDTINEQIESIGEHEKNNKNEINPELFFFFSQSIENNTIEIIQQQLSEFVTLSIYISKQYFPEFHESNLHLKLINFLDCPNKSISSCAAQSLCNLLSNPKIDKYANDLLGVGLLQKIDFHFEKQNYDELIYYYIIMVLNIAAISPYQCFQIFDVIPLKRFQFLAQSNLIDEGSHNMVLRLIMVFSYQIHKYPGESNLTTELIELIHSIFSDFIESRKKRKRILQISSILSCCPDFFTIIPNDSSFSQILSILNENNEELLPFVLYILTNLVKYTNNNILQCIPRIIELFDCPYDSVIKGICNFLYAHLNKYSHEYPEDTRKQICEIILNSFNSHNLGNKILFAQLFIILLNSLQQQTLLEINLDRIFSLLVSIIEINDYPTIYNTLALIDSMFQKLLNIREFSDIKEIFVKEGGLDALNEIQNDSTLSNCSDISNAISLFVNQYFCDFQ</sequence>
<protein>
    <submittedName>
        <fullName evidence="2">Uncharacterized protein</fullName>
    </submittedName>
</protein>
<keyword evidence="1" id="KW-0472">Membrane</keyword>